<accession>A0A1J4RSZ8</accession>
<dbReference type="AlphaFoldDB" id="A0A1J4RSZ8"/>
<dbReference type="InterPro" id="IPR043993">
    <property type="entry name" value="T4SS_pilin"/>
</dbReference>
<evidence type="ECO:0000313" key="4">
    <source>
        <dbReference type="Proteomes" id="UP000183144"/>
    </source>
</evidence>
<keyword evidence="1" id="KW-1133">Transmembrane helix</keyword>
<protein>
    <submittedName>
        <fullName evidence="3">Uncharacterized protein</fullName>
    </submittedName>
</protein>
<dbReference type="STRING" id="1805034.AUJ59_02785"/>
<gene>
    <name evidence="3" type="ORF">AUJ59_02785</name>
</gene>
<reference evidence="3 4" key="1">
    <citation type="journal article" date="2016" name="Environ. Microbiol.">
        <title>Genomic resolution of a cold subsurface aquifer community provides metabolic insights for novel microbes adapted to high CO concentrations.</title>
        <authorList>
            <person name="Probst A.J."/>
            <person name="Castelle C.J."/>
            <person name="Singh A."/>
            <person name="Brown C.T."/>
            <person name="Anantharaman K."/>
            <person name="Sharon I."/>
            <person name="Hug L.A."/>
            <person name="Burstein D."/>
            <person name="Emerson J.B."/>
            <person name="Thomas B.C."/>
            <person name="Banfield J.F."/>
        </authorList>
    </citation>
    <scope>NUCLEOTIDE SEQUENCE [LARGE SCALE GENOMIC DNA]</scope>
    <source>
        <strain evidence="3">CG1_02_47_37</strain>
    </source>
</reference>
<keyword evidence="1" id="KW-0812">Transmembrane</keyword>
<dbReference type="Pfam" id="PF18895">
    <property type="entry name" value="T4SS_pilin"/>
    <property type="match status" value="1"/>
</dbReference>
<dbReference type="Proteomes" id="UP000183144">
    <property type="component" value="Unassembled WGS sequence"/>
</dbReference>
<feature type="signal peptide" evidence="2">
    <location>
        <begin position="1"/>
        <end position="22"/>
    </location>
</feature>
<keyword evidence="2" id="KW-0732">Signal</keyword>
<keyword evidence="1" id="KW-0472">Membrane</keyword>
<sequence length="119" mass="12497">MKKMIALAVITLFFLSPQFVFSACGGGVDVVCTALGDIPTEPASLVKWILGWSIAMGGGIAFLLSLWGGVTIILAGGNPEKMNEGKEIITSAVSGLLFILFSVFLLRLIGVDILGILKL</sequence>
<dbReference type="EMBL" id="MNUI01000047">
    <property type="protein sequence ID" value="OIN89014.1"/>
    <property type="molecule type" value="Genomic_DNA"/>
</dbReference>
<comment type="caution">
    <text evidence="3">The sequence shown here is derived from an EMBL/GenBank/DDBJ whole genome shotgun (WGS) entry which is preliminary data.</text>
</comment>
<evidence type="ECO:0000313" key="3">
    <source>
        <dbReference type="EMBL" id="OIN89014.1"/>
    </source>
</evidence>
<feature type="transmembrane region" description="Helical" evidence="1">
    <location>
        <begin position="88"/>
        <end position="109"/>
    </location>
</feature>
<proteinExistence type="predicted"/>
<evidence type="ECO:0000256" key="1">
    <source>
        <dbReference type="SAM" id="Phobius"/>
    </source>
</evidence>
<organism evidence="3 4">
    <name type="scientific">Candidatus Beckwithbacteria bacterium CG1_02_47_37</name>
    <dbReference type="NCBI Taxonomy" id="1805034"/>
    <lineage>
        <taxon>Bacteria</taxon>
        <taxon>Candidatus Beckwithiibacteriota</taxon>
    </lineage>
</organism>
<feature type="transmembrane region" description="Helical" evidence="1">
    <location>
        <begin position="49"/>
        <end position="76"/>
    </location>
</feature>
<feature type="chain" id="PRO_5013289418" evidence="2">
    <location>
        <begin position="23"/>
        <end position="119"/>
    </location>
</feature>
<name>A0A1J4RSZ8_9BACT</name>
<dbReference type="PROSITE" id="PS51257">
    <property type="entry name" value="PROKAR_LIPOPROTEIN"/>
    <property type="match status" value="1"/>
</dbReference>
<evidence type="ECO:0000256" key="2">
    <source>
        <dbReference type="SAM" id="SignalP"/>
    </source>
</evidence>